<dbReference type="GO" id="GO:0046935">
    <property type="term" value="F:1-phosphatidylinositol-3-kinase regulator activity"/>
    <property type="evidence" value="ECO:0007669"/>
    <property type="project" value="InterPro"/>
</dbReference>
<accession>A0A3B5B5I8</accession>
<keyword evidence="4" id="KW-1003">Cell membrane</keyword>
<keyword evidence="7" id="KW-0539">Nucleus</keyword>
<keyword evidence="5" id="KW-0963">Cytoplasm</keyword>
<evidence type="ECO:0000256" key="8">
    <source>
        <dbReference type="ARBA" id="ARBA00040195"/>
    </source>
</evidence>
<gene>
    <name evidence="9" type="primary">PIK3R5</name>
</gene>
<name>A0A3B5B5I8_9TELE</name>
<dbReference type="PANTHER" id="PTHR15593:SF2">
    <property type="entry name" value="PHOSPHOINOSITIDE 3-KINASE REGULATORY SUBUNIT 5"/>
    <property type="match status" value="1"/>
</dbReference>
<reference evidence="9" key="1">
    <citation type="submission" date="2023-09" db="UniProtKB">
        <authorList>
            <consortium name="Ensembl"/>
        </authorList>
    </citation>
    <scope>IDENTIFICATION</scope>
</reference>
<dbReference type="Ensembl" id="ENSSPAT00000029319.1">
    <property type="protein sequence ID" value="ENSSPAP00000028853.1"/>
    <property type="gene ID" value="ENSSPAG00000021675.1"/>
</dbReference>
<proteinExistence type="predicted"/>
<evidence type="ECO:0000256" key="2">
    <source>
        <dbReference type="ARBA" id="ARBA00004202"/>
    </source>
</evidence>
<protein>
    <recommendedName>
        <fullName evidence="8">Phosphoinositide 3-kinase regulatory subunit 5</fullName>
    </recommendedName>
</protein>
<dbReference type="STRING" id="144197.ENSSPAP00000028853"/>
<evidence type="ECO:0000256" key="6">
    <source>
        <dbReference type="ARBA" id="ARBA00023136"/>
    </source>
</evidence>
<evidence type="ECO:0000256" key="5">
    <source>
        <dbReference type="ARBA" id="ARBA00022490"/>
    </source>
</evidence>
<dbReference type="GO" id="GO:0005634">
    <property type="term" value="C:nucleus"/>
    <property type="evidence" value="ECO:0007669"/>
    <property type="project" value="UniProtKB-SubCell"/>
</dbReference>
<keyword evidence="6" id="KW-0472">Membrane</keyword>
<evidence type="ECO:0000256" key="3">
    <source>
        <dbReference type="ARBA" id="ARBA00004496"/>
    </source>
</evidence>
<evidence type="ECO:0000313" key="9">
    <source>
        <dbReference type="Ensembl" id="ENSSPAP00000028853.1"/>
    </source>
</evidence>
<dbReference type="PANTHER" id="PTHR15593">
    <property type="entry name" value="PHOSPHATIDYLINOSITOL 3-KINASE REGULATORY SUBUNIT"/>
    <property type="match status" value="1"/>
</dbReference>
<dbReference type="GO" id="GO:0005944">
    <property type="term" value="C:phosphatidylinositol 3-kinase complex, class IB"/>
    <property type="evidence" value="ECO:0007669"/>
    <property type="project" value="InterPro"/>
</dbReference>
<dbReference type="AlphaFoldDB" id="A0A3B5B5I8"/>
<comment type="subcellular location">
    <subcellularLocation>
        <location evidence="2">Cell membrane</location>
        <topology evidence="2">Peripheral membrane protein</topology>
    </subcellularLocation>
    <subcellularLocation>
        <location evidence="3">Cytoplasm</location>
    </subcellularLocation>
    <subcellularLocation>
        <location evidence="1">Nucleus</location>
    </subcellularLocation>
</comment>
<dbReference type="InterPro" id="IPR019522">
    <property type="entry name" value="PIK3R5/6"/>
</dbReference>
<evidence type="ECO:0000256" key="4">
    <source>
        <dbReference type="ARBA" id="ARBA00022475"/>
    </source>
</evidence>
<dbReference type="GO" id="GO:0007186">
    <property type="term" value="P:G protein-coupled receptor signaling pathway"/>
    <property type="evidence" value="ECO:0007669"/>
    <property type="project" value="TreeGrafter"/>
</dbReference>
<evidence type="ECO:0000256" key="1">
    <source>
        <dbReference type="ARBA" id="ARBA00004123"/>
    </source>
</evidence>
<dbReference type="GO" id="GO:0005737">
    <property type="term" value="C:cytoplasm"/>
    <property type="evidence" value="ECO:0007669"/>
    <property type="project" value="UniProtKB-SubCell"/>
</dbReference>
<dbReference type="GO" id="GO:0005886">
    <property type="term" value="C:plasma membrane"/>
    <property type="evidence" value="ECO:0007669"/>
    <property type="project" value="UniProtKB-SubCell"/>
</dbReference>
<sequence>MQHTSCTEDRIQHALDRCLDGLRQMLMCSAGQSMNRWSLEELVKRDPENFLILLQQIIRKTKEVQEQCQYELVAPLAIMFSSTLLQTPYCPPDTELLEEAIEVFCSFLTWPEPYCGVCRKLLSTLQLEIKAPGKPPLQHPVTVLLMNPGEVPADFLSVAEQLSRIQHSQKETYITLIKHAFQSTLGTKYPLQKGTACCTTLTFPFLSAAARSHNLVYCPLLCSLSGMLQTLPVPTAKCYMFHWETDNFDILNSLMEHDPDDPAPDGPTVEDEENDIIIPSYYSYRDSTFSTISSLSTTSKDSMFSTLSVASESYAPSLYSVTSGVDSDYSEDFDDYICSSPVAEKCSPKSSKVRLSQHFYRLFIKPKNPRLLYRAKSLGNTESQDLLMVRDKRSYSLPQQVKLHSPEPVLQLQSQTLRHVCFRRRPILSSDEDIKNTTLRVVVFGADHVAGKVARAYNSLRRKESACPQLSRAFNLQFYFVPVKRDSAAAAGSGRRSSGPLVLNGSPKNSALSNVSLTPLFGDSTNDIAHLLGMLDPWYERNTLSLLNLPANVVCQQTSKTESESYDGSYEQRLPILADLVLYYCRYADRPALIQLYQAELTLACGERRTEVFVHSLELGHTAGTRAIKAMGAASKRFGIDGDREAVPLTLEVVYNRVVISGRSQWKRETKVCTSVNLIKACKNPEELDSKMECLQLTMTEVLKRQNGKSKKGYNQLTTTEVKVDKVQVSGDGNTTFAVCLDQDEKKILQGVTRCEISVCYKPDNSTDWKLRKFQASAQIQPLHPTFCSLLCLPIVTFSGALP</sequence>
<evidence type="ECO:0000256" key="7">
    <source>
        <dbReference type="ARBA" id="ARBA00023242"/>
    </source>
</evidence>
<dbReference type="Pfam" id="PF10486">
    <property type="entry name" value="PI3K_1B_p101"/>
    <property type="match status" value="2"/>
</dbReference>
<dbReference type="GeneTree" id="ENSGT00530000063753"/>
<organism evidence="9">
    <name type="scientific">Stegastes partitus</name>
    <name type="common">bicolor damselfish</name>
    <dbReference type="NCBI Taxonomy" id="144197"/>
    <lineage>
        <taxon>Eukaryota</taxon>
        <taxon>Metazoa</taxon>
        <taxon>Chordata</taxon>
        <taxon>Craniata</taxon>
        <taxon>Vertebrata</taxon>
        <taxon>Euteleostomi</taxon>
        <taxon>Actinopterygii</taxon>
        <taxon>Neopterygii</taxon>
        <taxon>Teleostei</taxon>
        <taxon>Neoteleostei</taxon>
        <taxon>Acanthomorphata</taxon>
        <taxon>Ovalentaria</taxon>
        <taxon>Pomacentridae</taxon>
        <taxon>Stegastes</taxon>
    </lineage>
</organism>